<comment type="caution">
    <text evidence="4">The sequence shown here is derived from an EMBL/GenBank/DDBJ whole genome shotgun (WGS) entry which is preliminary data.</text>
</comment>
<evidence type="ECO:0000259" key="2">
    <source>
        <dbReference type="Pfam" id="PF03281"/>
    </source>
</evidence>
<name>A0A9D4IJN0_DREPO</name>
<sequence>MSNNIREYMAHVSRHLFKVLDIAGASEYVRNTRQQCELVGDVLASLTYGIEEGDVAIYTFGSMSEGTTTPGMNSDTDTMMCFQLYPVFETKADVTFEDMNTKYGKKYGDNDYTYFLMLNDGETPIGFCKLEIILGIVMEPTNPNFSLHVCMDINGRCVITNSCMVDAMDQDERNGPAATTYKRPGFTDLDYIPSFRCAKWPSVAEEFLTRKRKYGFPSTDMAADFASFGIFFVPTGHSDSLEKHLQWRLSFSLQERKIMLNLNPTQFKCYILLKMIKEDFVKAAVPGKSLTSYQCKTSIFWSIEKTHPSIWVESNLVACLVKCLHLLKIWIRNGFVPNFFMPPVSIWKGSKAICKMVTCIIDSILKDPIEYLLSLKCDRVGSLLRRSLETCIEVGQKRQEETEKSDNYFREAKRTLHLSVHRLHYSFSSDTSHMCVGLLHHVSSDDDIDSCIVNHRGLISFLRNTTKMSKLMFQPLNYVQQASECVLPFLLTSYGSQLASKSLLQPNAGTHEQAMAHLKTGQHSGYL</sequence>
<reference evidence="4" key="1">
    <citation type="journal article" date="2019" name="bioRxiv">
        <title>The Genome of the Zebra Mussel, Dreissena polymorpha: A Resource for Invasive Species Research.</title>
        <authorList>
            <person name="McCartney M.A."/>
            <person name="Auch B."/>
            <person name="Kono T."/>
            <person name="Mallez S."/>
            <person name="Zhang Y."/>
            <person name="Obille A."/>
            <person name="Becker A."/>
            <person name="Abrahante J.E."/>
            <person name="Garbe J."/>
            <person name="Badalamenti J.P."/>
            <person name="Herman A."/>
            <person name="Mangelson H."/>
            <person name="Liachko I."/>
            <person name="Sullivan S."/>
            <person name="Sone E.D."/>
            <person name="Koren S."/>
            <person name="Silverstein K.A.T."/>
            <person name="Beckman K.B."/>
            <person name="Gohl D.M."/>
        </authorList>
    </citation>
    <scope>NUCLEOTIDE SEQUENCE</scope>
    <source>
        <strain evidence="4">Duluth1</strain>
        <tissue evidence="4">Whole animal</tissue>
    </source>
</reference>
<comment type="similarity">
    <text evidence="1">Belongs to the mab-21 family.</text>
</comment>
<feature type="domain" description="Mab-21-like nucleotidyltransferase" evidence="2">
    <location>
        <begin position="187"/>
        <end position="260"/>
    </location>
</feature>
<evidence type="ECO:0000259" key="3">
    <source>
        <dbReference type="Pfam" id="PF20266"/>
    </source>
</evidence>
<evidence type="ECO:0000313" key="5">
    <source>
        <dbReference type="Proteomes" id="UP000828390"/>
    </source>
</evidence>
<organism evidence="4 5">
    <name type="scientific">Dreissena polymorpha</name>
    <name type="common">Zebra mussel</name>
    <name type="synonym">Mytilus polymorpha</name>
    <dbReference type="NCBI Taxonomy" id="45954"/>
    <lineage>
        <taxon>Eukaryota</taxon>
        <taxon>Metazoa</taxon>
        <taxon>Spiralia</taxon>
        <taxon>Lophotrochozoa</taxon>
        <taxon>Mollusca</taxon>
        <taxon>Bivalvia</taxon>
        <taxon>Autobranchia</taxon>
        <taxon>Heteroconchia</taxon>
        <taxon>Euheterodonta</taxon>
        <taxon>Imparidentia</taxon>
        <taxon>Neoheterodontei</taxon>
        <taxon>Myida</taxon>
        <taxon>Dreissenoidea</taxon>
        <taxon>Dreissenidae</taxon>
        <taxon>Dreissena</taxon>
    </lineage>
</organism>
<dbReference type="InterPro" id="IPR046903">
    <property type="entry name" value="Mab-21-like_nuc_Trfase"/>
</dbReference>
<dbReference type="EMBL" id="JAIWYP010000009">
    <property type="protein sequence ID" value="KAH3774108.1"/>
    <property type="molecule type" value="Genomic_DNA"/>
</dbReference>
<dbReference type="PANTHER" id="PTHR10656">
    <property type="entry name" value="CELL FATE DETERMINING PROTEIN MAB21-RELATED"/>
    <property type="match status" value="1"/>
</dbReference>
<protein>
    <submittedName>
        <fullName evidence="4">Uncharacterized protein</fullName>
    </submittedName>
</protein>
<proteinExistence type="inferred from homology"/>
<keyword evidence="5" id="KW-1185">Reference proteome</keyword>
<dbReference type="SMART" id="SM01265">
    <property type="entry name" value="Mab-21"/>
    <property type="match status" value="1"/>
</dbReference>
<dbReference type="PANTHER" id="PTHR10656:SF69">
    <property type="entry name" value="MAB-21-LIKE HHH_H2TH-LIKE DOMAIN-CONTAINING PROTEIN"/>
    <property type="match status" value="1"/>
</dbReference>
<dbReference type="Pfam" id="PF20266">
    <property type="entry name" value="Mab-21_C"/>
    <property type="match status" value="1"/>
</dbReference>
<dbReference type="Proteomes" id="UP000828390">
    <property type="component" value="Unassembled WGS sequence"/>
</dbReference>
<gene>
    <name evidence="4" type="ORF">DPMN_175481</name>
</gene>
<dbReference type="AlphaFoldDB" id="A0A9D4IJN0"/>
<feature type="domain" description="Mab-21-like HhH/H2TH-like" evidence="3">
    <location>
        <begin position="268"/>
        <end position="345"/>
    </location>
</feature>
<evidence type="ECO:0000313" key="4">
    <source>
        <dbReference type="EMBL" id="KAH3774108.1"/>
    </source>
</evidence>
<dbReference type="Pfam" id="PF03281">
    <property type="entry name" value="Mab-21"/>
    <property type="match status" value="1"/>
</dbReference>
<dbReference type="Gene3D" id="1.10.1410.40">
    <property type="match status" value="1"/>
</dbReference>
<evidence type="ECO:0000256" key="1">
    <source>
        <dbReference type="ARBA" id="ARBA00008307"/>
    </source>
</evidence>
<accession>A0A9D4IJN0</accession>
<reference evidence="4" key="2">
    <citation type="submission" date="2020-11" db="EMBL/GenBank/DDBJ databases">
        <authorList>
            <person name="McCartney M.A."/>
            <person name="Auch B."/>
            <person name="Kono T."/>
            <person name="Mallez S."/>
            <person name="Becker A."/>
            <person name="Gohl D.M."/>
            <person name="Silverstein K.A.T."/>
            <person name="Koren S."/>
            <person name="Bechman K.B."/>
            <person name="Herman A."/>
            <person name="Abrahante J.E."/>
            <person name="Garbe J."/>
        </authorList>
    </citation>
    <scope>NUCLEOTIDE SEQUENCE</scope>
    <source>
        <strain evidence="4">Duluth1</strain>
        <tissue evidence="4">Whole animal</tissue>
    </source>
</reference>
<dbReference type="InterPro" id="IPR024810">
    <property type="entry name" value="MAB21L/cGLR"/>
</dbReference>
<dbReference type="InterPro" id="IPR046906">
    <property type="entry name" value="Mab-21_HhH/H2TH-like"/>
</dbReference>